<gene>
    <name evidence="1" type="ORF">HXM94_00085</name>
</gene>
<dbReference type="AlphaFoldDB" id="A0A930H2Y5"/>
<dbReference type="EMBL" id="JABZRE010000001">
    <property type="protein sequence ID" value="MBF1306187.1"/>
    <property type="molecule type" value="Genomic_DNA"/>
</dbReference>
<evidence type="ECO:0000313" key="2">
    <source>
        <dbReference type="Proteomes" id="UP000758611"/>
    </source>
</evidence>
<protein>
    <submittedName>
        <fullName evidence="1">Uncharacterized protein</fullName>
    </submittedName>
</protein>
<proteinExistence type="predicted"/>
<dbReference type="RefSeq" id="WP_278476579.1">
    <property type="nucleotide sequence ID" value="NZ_JABZRE010000001.1"/>
</dbReference>
<name>A0A930H2Y5_9FIRM</name>
<organism evidence="1 2">
    <name type="scientific">Parvimonas micra</name>
    <dbReference type="NCBI Taxonomy" id="33033"/>
    <lineage>
        <taxon>Bacteria</taxon>
        <taxon>Bacillati</taxon>
        <taxon>Bacillota</taxon>
        <taxon>Tissierellia</taxon>
        <taxon>Tissierellales</taxon>
        <taxon>Peptoniphilaceae</taxon>
        <taxon>Parvimonas</taxon>
    </lineage>
</organism>
<dbReference type="Proteomes" id="UP000758611">
    <property type="component" value="Unassembled WGS sequence"/>
</dbReference>
<reference evidence="1" key="1">
    <citation type="submission" date="2020-04" db="EMBL/GenBank/DDBJ databases">
        <title>Deep metagenomics examines the oral microbiome during advanced dental caries in children, revealing novel taxa and co-occurrences with host molecules.</title>
        <authorList>
            <person name="Baker J.L."/>
            <person name="Morton J.T."/>
            <person name="Dinis M."/>
            <person name="Alvarez R."/>
            <person name="Tran N.C."/>
            <person name="Knight R."/>
            <person name="Edlund A."/>
        </authorList>
    </citation>
    <scope>NUCLEOTIDE SEQUENCE</scope>
    <source>
        <strain evidence="1">JCVI_23_bin.11</strain>
    </source>
</reference>
<comment type="caution">
    <text evidence="1">The sequence shown here is derived from an EMBL/GenBank/DDBJ whole genome shotgun (WGS) entry which is preliminary data.</text>
</comment>
<evidence type="ECO:0000313" key="1">
    <source>
        <dbReference type="EMBL" id="MBF1306187.1"/>
    </source>
</evidence>
<sequence>MIIKKTNEVNEESEFLFDFGTDSKLLVKKMFDKIFQNNLLDLSFDPTESDLIKVYLDLERLSLLFKHPKGLINSSAVYITEFPAELCIDFKKSKKINNSHNLKKTLEFFTTSIEFQNNFWNTLKSMTDLYGTGNGIRLQFEELPLYPNGIRAGLKNNPIMIDYLFRAFKYKILSIESRIATMQTDSVAYYFKAFEQICPNKIDELNELRMEYIKQLLQRKVGPNTFDQILCNLYSKFNKNQTIRESFEDFLKEFDLKIISVDFITSPYQSDLFIANAIKEKLLEKIDSGEVECSKRSFPVSIRWINQERYELLLEFMNHKNSKVCLELDFEDEFPYSNGFLASEFTDDGEDEENDMITFDMNNELKFLNRLKQLKEIADKNNAIIIDIEKIISRTESKIQLFK</sequence>
<accession>A0A930H2Y5</accession>